<proteinExistence type="predicted"/>
<dbReference type="OrthoDB" id="8190309at2759"/>
<reference evidence="2" key="1">
    <citation type="submission" date="2021-02" db="EMBL/GenBank/DDBJ databases">
        <authorList>
            <person name="Bekaert M."/>
        </authorList>
    </citation>
    <scope>NUCLEOTIDE SEQUENCE</scope>
    <source>
        <strain evidence="2">IoA-00</strain>
    </source>
</reference>
<dbReference type="EMBL" id="HG994586">
    <property type="protein sequence ID" value="CAF3001723.1"/>
    <property type="molecule type" value="Genomic_DNA"/>
</dbReference>
<organism evidence="2 3">
    <name type="scientific">Lepeophtheirus salmonis</name>
    <name type="common">Salmon louse</name>
    <name type="synonym">Caligus salmonis</name>
    <dbReference type="NCBI Taxonomy" id="72036"/>
    <lineage>
        <taxon>Eukaryota</taxon>
        <taxon>Metazoa</taxon>
        <taxon>Ecdysozoa</taxon>
        <taxon>Arthropoda</taxon>
        <taxon>Crustacea</taxon>
        <taxon>Multicrustacea</taxon>
        <taxon>Hexanauplia</taxon>
        <taxon>Copepoda</taxon>
        <taxon>Siphonostomatoida</taxon>
        <taxon>Caligidae</taxon>
        <taxon>Lepeophtheirus</taxon>
    </lineage>
</organism>
<sequence length="533" mass="59614">MLIANQTCYGSSDTCNEFNKSTQTGTSAIYKFLGRYGCKYNQSYLQQKYGPKPSLVSSVKRTRKRRGKKKVKLRLPAGNNKLSILIHDINHYSKKFAVCFFSELGSSIPLKKTQEELRASLITKHNFASHQRQKKELSVPKPFVVSTTADILKDVPVIEGVRMPDDESDRTTWRNGRVINNIFVSNDAPLPKETVVRSSVLKQVKKRKGRQFESLPNLPNPFNVDLQGQESSGGVGRDYTYKAGDTDNGRPVYYVVEDDLHADKGPYNYEPADSSSSAASTSINFPVSDLTQSGISLANNDDFVIKDHTYSLCPGCPTFSIPVPVPKASYQPSYLNPDNQIEGSESLLSPNKEPVYQIIATVQDFQNTILQATSKGQELFQFGNKEPNDIADKISKAVNNVEPQYKFAAAGMAAVAAIGSIAYYTITSHEADGSSEGRSLKDPNQLNSILEILQKVHDKYDTPPKCIDEEKCYILKEHIDQSPELTYAKKYYEFRYKIKNMDLCHQLRCSEEKTADETLKGSPTTTLRNLDIE</sequence>
<evidence type="ECO:0000313" key="2">
    <source>
        <dbReference type="EMBL" id="CAF3001723.1"/>
    </source>
</evidence>
<dbReference type="AlphaFoldDB" id="A0A7R8HCG4"/>
<keyword evidence="3" id="KW-1185">Reference proteome</keyword>
<dbReference type="Proteomes" id="UP000675881">
    <property type="component" value="Chromosome 7"/>
</dbReference>
<name>A0A7R8HCG4_LEPSM</name>
<feature type="region of interest" description="Disordered" evidence="1">
    <location>
        <begin position="209"/>
        <end position="242"/>
    </location>
</feature>
<evidence type="ECO:0000256" key="1">
    <source>
        <dbReference type="SAM" id="MobiDB-lite"/>
    </source>
</evidence>
<evidence type="ECO:0000313" key="3">
    <source>
        <dbReference type="Proteomes" id="UP000675881"/>
    </source>
</evidence>
<protein>
    <submittedName>
        <fullName evidence="2">(salmon louse) hypothetical protein</fullName>
    </submittedName>
</protein>
<accession>A0A7R8HCG4</accession>
<gene>
    <name evidence="2" type="ORF">LSAA_13112</name>
</gene>